<evidence type="ECO:0000256" key="1">
    <source>
        <dbReference type="ARBA" id="ARBA00010558"/>
    </source>
</evidence>
<dbReference type="Pfam" id="PF03974">
    <property type="entry name" value="Ecotin"/>
    <property type="match status" value="1"/>
</dbReference>
<feature type="chain" id="PRO_5015448280" evidence="2">
    <location>
        <begin position="21"/>
        <end position="150"/>
    </location>
</feature>
<comment type="caution">
    <text evidence="3">The sequence shown here is derived from an EMBL/GenBank/DDBJ whole genome shotgun (WGS) entry which is preliminary data.</text>
</comment>
<organism evidence="3 4">
    <name type="scientific">Campylobacter blaseri</name>
    <dbReference type="NCBI Taxonomy" id="2042961"/>
    <lineage>
        <taxon>Bacteria</taxon>
        <taxon>Pseudomonadati</taxon>
        <taxon>Campylobacterota</taxon>
        <taxon>Epsilonproteobacteria</taxon>
        <taxon>Campylobacterales</taxon>
        <taxon>Campylobacteraceae</taxon>
        <taxon>Campylobacter</taxon>
    </lineage>
</organism>
<protein>
    <submittedName>
        <fullName evidence="3">Ecotin</fullName>
    </submittedName>
</protein>
<accession>A0A2P8R415</accession>
<keyword evidence="4" id="KW-1185">Reference proteome</keyword>
<evidence type="ECO:0000256" key="2">
    <source>
        <dbReference type="SAM" id="SignalP"/>
    </source>
</evidence>
<dbReference type="EMBL" id="PDHH01000001">
    <property type="protein sequence ID" value="PSM53209.1"/>
    <property type="molecule type" value="Genomic_DNA"/>
</dbReference>
<dbReference type="PANTHER" id="PTHR35890:SF3">
    <property type="entry name" value="ECOTIN"/>
    <property type="match status" value="1"/>
</dbReference>
<sequence length="150" mass="17524">MKKLIIFFIVVVMGGLSLNASDTTMFPKAKKGYVKHVIELEEKEDESKFKIEVAFGKEKLVDCNLHQFLDSSLTTKTLDGYGYNYYEFDKSSDDMRSTMMFCDGARMEKFIYYPSKIEKSYNSRLPLVIYTPKDVNVEVRIFKEIDKFIK</sequence>
<evidence type="ECO:0000313" key="4">
    <source>
        <dbReference type="Proteomes" id="UP000240535"/>
    </source>
</evidence>
<evidence type="ECO:0000313" key="3">
    <source>
        <dbReference type="EMBL" id="PSM53209.1"/>
    </source>
</evidence>
<proteinExistence type="inferred from homology"/>
<name>A0A2P8R415_9BACT</name>
<dbReference type="AlphaFoldDB" id="A0A2P8R415"/>
<dbReference type="Gene3D" id="2.60.40.550">
    <property type="entry name" value="Ecotin"/>
    <property type="match status" value="1"/>
</dbReference>
<gene>
    <name evidence="3" type="ORF">CQ405_01280</name>
</gene>
<dbReference type="OrthoDB" id="997196at2"/>
<keyword evidence="2" id="KW-0732">Signal</keyword>
<comment type="similarity">
    <text evidence="1">Belongs to the protease inhibitor I11 (ecotin) family.</text>
</comment>
<dbReference type="InterPro" id="IPR005658">
    <property type="entry name" value="Prot_inh_ecotin"/>
</dbReference>
<feature type="signal peptide" evidence="2">
    <location>
        <begin position="1"/>
        <end position="20"/>
    </location>
</feature>
<dbReference type="RefSeq" id="WP_106869773.1">
    <property type="nucleotide sequence ID" value="NZ_CP053841.1"/>
</dbReference>
<dbReference type="SUPFAM" id="SSF49772">
    <property type="entry name" value="Ecotin, trypsin inhibitor"/>
    <property type="match status" value="1"/>
</dbReference>
<dbReference type="Proteomes" id="UP000240535">
    <property type="component" value="Unassembled WGS sequence"/>
</dbReference>
<dbReference type="GO" id="GO:0004867">
    <property type="term" value="F:serine-type endopeptidase inhibitor activity"/>
    <property type="evidence" value="ECO:0007669"/>
    <property type="project" value="InterPro"/>
</dbReference>
<dbReference type="InterPro" id="IPR036198">
    <property type="entry name" value="Ecotin_sf"/>
</dbReference>
<dbReference type="PANTHER" id="PTHR35890">
    <property type="match status" value="1"/>
</dbReference>
<reference evidence="4" key="1">
    <citation type="submission" date="2017-10" db="EMBL/GenBank/DDBJ databases">
        <title>Campylobacter species from seals.</title>
        <authorList>
            <person name="Gilbert M.J."/>
            <person name="Zomer A.L."/>
            <person name="Timmerman A.J."/>
            <person name="Duim B."/>
            <person name="Wagenaar J.A."/>
        </authorList>
    </citation>
    <scope>NUCLEOTIDE SEQUENCE [LARGE SCALE GENOMIC DNA]</scope>
    <source>
        <strain evidence="4">17S00004-5</strain>
    </source>
</reference>